<evidence type="ECO:0000313" key="2">
    <source>
        <dbReference type="Proteomes" id="UP000193144"/>
    </source>
</evidence>
<dbReference type="PANTHER" id="PTHR33112:SF16">
    <property type="entry name" value="HETEROKARYON INCOMPATIBILITY DOMAIN-CONTAINING PROTEIN"/>
    <property type="match status" value="1"/>
</dbReference>
<accession>A0A1Y1ZG30</accession>
<feature type="non-terminal residue" evidence="1">
    <location>
        <position position="1"/>
    </location>
</feature>
<dbReference type="OrthoDB" id="3486565at2759"/>
<dbReference type="AlphaFoldDB" id="A0A1Y1ZG30"/>
<proteinExistence type="predicted"/>
<name>A0A1Y1ZG30_9PLEO</name>
<evidence type="ECO:0000313" key="1">
    <source>
        <dbReference type="EMBL" id="ORY09206.1"/>
    </source>
</evidence>
<protein>
    <recommendedName>
        <fullName evidence="3">Heterokaryon incompatibility domain-containing protein</fullName>
    </recommendedName>
</protein>
<sequence>QPVHSRAWILQGRFLSSRIIFYNSHHATWECAKRNTCEWGTRAGQDIYGHDPPNNTPDIGPLLRFENELARPKTSSEIYDIFHRWNSNTEQYSERKITVPSDRLPALSGIAAMFQAISHDDVYIAGLWQSTLPASMLCWVNTRSKQVQYKEYLAPSWP</sequence>
<organism evidence="1 2">
    <name type="scientific">Clohesyomyces aquaticus</name>
    <dbReference type="NCBI Taxonomy" id="1231657"/>
    <lineage>
        <taxon>Eukaryota</taxon>
        <taxon>Fungi</taxon>
        <taxon>Dikarya</taxon>
        <taxon>Ascomycota</taxon>
        <taxon>Pezizomycotina</taxon>
        <taxon>Dothideomycetes</taxon>
        <taxon>Pleosporomycetidae</taxon>
        <taxon>Pleosporales</taxon>
        <taxon>Lindgomycetaceae</taxon>
        <taxon>Clohesyomyces</taxon>
    </lineage>
</organism>
<dbReference type="PANTHER" id="PTHR33112">
    <property type="entry name" value="DOMAIN PROTEIN, PUTATIVE-RELATED"/>
    <property type="match status" value="1"/>
</dbReference>
<gene>
    <name evidence="1" type="ORF">BCR34DRAFT_657064</name>
</gene>
<evidence type="ECO:0008006" key="3">
    <source>
        <dbReference type="Google" id="ProtNLM"/>
    </source>
</evidence>
<comment type="caution">
    <text evidence="1">The sequence shown here is derived from an EMBL/GenBank/DDBJ whole genome shotgun (WGS) entry which is preliminary data.</text>
</comment>
<keyword evidence="2" id="KW-1185">Reference proteome</keyword>
<reference evidence="1 2" key="1">
    <citation type="submission" date="2016-07" db="EMBL/GenBank/DDBJ databases">
        <title>Pervasive Adenine N6-methylation of Active Genes in Fungi.</title>
        <authorList>
            <consortium name="DOE Joint Genome Institute"/>
            <person name="Mondo S.J."/>
            <person name="Dannebaum R.O."/>
            <person name="Kuo R.C."/>
            <person name="Labutti K."/>
            <person name="Haridas S."/>
            <person name="Kuo A."/>
            <person name="Salamov A."/>
            <person name="Ahrendt S.R."/>
            <person name="Lipzen A."/>
            <person name="Sullivan W."/>
            <person name="Andreopoulos W.B."/>
            <person name="Clum A."/>
            <person name="Lindquist E."/>
            <person name="Daum C."/>
            <person name="Ramamoorthy G.K."/>
            <person name="Gryganskyi A."/>
            <person name="Culley D."/>
            <person name="Magnuson J.K."/>
            <person name="James T.Y."/>
            <person name="O'Malley M.A."/>
            <person name="Stajich J.E."/>
            <person name="Spatafora J.W."/>
            <person name="Visel A."/>
            <person name="Grigoriev I.V."/>
        </authorList>
    </citation>
    <scope>NUCLEOTIDE SEQUENCE [LARGE SCALE GENOMIC DNA]</scope>
    <source>
        <strain evidence="1 2">CBS 115471</strain>
    </source>
</reference>
<dbReference type="EMBL" id="MCFA01000089">
    <property type="protein sequence ID" value="ORY09206.1"/>
    <property type="molecule type" value="Genomic_DNA"/>
</dbReference>
<dbReference type="Proteomes" id="UP000193144">
    <property type="component" value="Unassembled WGS sequence"/>
</dbReference>
<dbReference type="STRING" id="1231657.A0A1Y1ZG30"/>